<dbReference type="Pfam" id="PF02586">
    <property type="entry name" value="SRAP"/>
    <property type="match status" value="1"/>
</dbReference>
<gene>
    <name evidence="1" type="ORF">FPZ24_12100</name>
</gene>
<dbReference type="InterPro" id="IPR036590">
    <property type="entry name" value="SRAP-like"/>
</dbReference>
<evidence type="ECO:0000313" key="2">
    <source>
        <dbReference type="Proteomes" id="UP000315673"/>
    </source>
</evidence>
<proteinExistence type="predicted"/>
<evidence type="ECO:0000313" key="1">
    <source>
        <dbReference type="EMBL" id="QDZ09188.1"/>
    </source>
</evidence>
<keyword evidence="2" id="KW-1185">Reference proteome</keyword>
<sequence length="143" mass="16751">MVNLVWGLEPAWPDERPFEVVRAEGRTFPNNRCLVPASEFFHNRRGRRYRFTRIDGDHFYLAGIWRPATPRWPAAYAALTVEANDDVRPYAERQMVVIPRGRQMEWLDRLSPEANILRALPPYTFKAELWDGDDVPRQAELAI</sequence>
<dbReference type="AlphaFoldDB" id="A0A5B8LLS5"/>
<reference evidence="1 2" key="1">
    <citation type="submission" date="2019-07" db="EMBL/GenBank/DDBJ databases">
        <title>Full genome sequence of Sphingomonas sp. 4R-6-7(HKS19).</title>
        <authorList>
            <person name="Im W.-T."/>
        </authorList>
    </citation>
    <scope>NUCLEOTIDE SEQUENCE [LARGE SCALE GENOMIC DNA]</scope>
    <source>
        <strain evidence="1 2">HKS19</strain>
    </source>
</reference>
<protein>
    <submittedName>
        <fullName evidence="1">SOS response-associated peptidase</fullName>
    </submittedName>
</protein>
<dbReference type="Proteomes" id="UP000315673">
    <property type="component" value="Chromosome"/>
</dbReference>
<name>A0A5B8LLS5_9SPHN</name>
<dbReference type="EMBL" id="CP042306">
    <property type="protein sequence ID" value="QDZ09188.1"/>
    <property type="molecule type" value="Genomic_DNA"/>
</dbReference>
<dbReference type="GO" id="GO:0106300">
    <property type="term" value="P:protein-DNA covalent cross-linking repair"/>
    <property type="evidence" value="ECO:0007669"/>
    <property type="project" value="InterPro"/>
</dbReference>
<dbReference type="InterPro" id="IPR003738">
    <property type="entry name" value="SRAP"/>
</dbReference>
<dbReference type="Gene3D" id="3.90.1680.10">
    <property type="entry name" value="SOS response associated peptidase-like"/>
    <property type="match status" value="1"/>
</dbReference>
<dbReference type="GO" id="GO:0003697">
    <property type="term" value="F:single-stranded DNA binding"/>
    <property type="evidence" value="ECO:0007669"/>
    <property type="project" value="InterPro"/>
</dbReference>
<dbReference type="KEGG" id="spai:FPZ24_12100"/>
<organism evidence="1 2">
    <name type="scientific">Sphingomonas panacisoli</name>
    <dbReference type="NCBI Taxonomy" id="1813879"/>
    <lineage>
        <taxon>Bacteria</taxon>
        <taxon>Pseudomonadati</taxon>
        <taxon>Pseudomonadota</taxon>
        <taxon>Alphaproteobacteria</taxon>
        <taxon>Sphingomonadales</taxon>
        <taxon>Sphingomonadaceae</taxon>
        <taxon>Sphingomonas</taxon>
    </lineage>
</organism>
<accession>A0A5B8LLS5</accession>
<dbReference type="OrthoDB" id="9782620at2"/>
<dbReference type="SUPFAM" id="SSF143081">
    <property type="entry name" value="BB1717-like"/>
    <property type="match status" value="1"/>
</dbReference>